<dbReference type="EMBL" id="MPUH01001251">
    <property type="protein sequence ID" value="OMJ69017.1"/>
    <property type="molecule type" value="Genomic_DNA"/>
</dbReference>
<gene>
    <name evidence="1" type="ORF">SteCoe_33369</name>
</gene>
<comment type="caution">
    <text evidence="1">The sequence shown here is derived from an EMBL/GenBank/DDBJ whole genome shotgun (WGS) entry which is preliminary data.</text>
</comment>
<dbReference type="AlphaFoldDB" id="A0A1R2AWY4"/>
<proteinExistence type="predicted"/>
<reference evidence="1 2" key="1">
    <citation type="submission" date="2016-11" db="EMBL/GenBank/DDBJ databases">
        <title>The macronuclear genome of Stentor coeruleus: a giant cell with tiny introns.</title>
        <authorList>
            <person name="Slabodnick M."/>
            <person name="Ruby J.G."/>
            <person name="Reiff S.B."/>
            <person name="Swart E.C."/>
            <person name="Gosai S."/>
            <person name="Prabakaran S."/>
            <person name="Witkowska E."/>
            <person name="Larue G.E."/>
            <person name="Fisher S."/>
            <person name="Freeman R.M."/>
            <person name="Gunawardena J."/>
            <person name="Chu W."/>
            <person name="Stover N.A."/>
            <person name="Gregory B.D."/>
            <person name="Nowacki M."/>
            <person name="Derisi J."/>
            <person name="Roy S.W."/>
            <person name="Marshall W.F."/>
            <person name="Sood P."/>
        </authorList>
    </citation>
    <scope>NUCLEOTIDE SEQUENCE [LARGE SCALE GENOMIC DNA]</scope>
    <source>
        <strain evidence="1">WM001</strain>
    </source>
</reference>
<evidence type="ECO:0000313" key="1">
    <source>
        <dbReference type="EMBL" id="OMJ69017.1"/>
    </source>
</evidence>
<protein>
    <submittedName>
        <fullName evidence="1">Uncharacterized protein</fullName>
    </submittedName>
</protein>
<evidence type="ECO:0000313" key="2">
    <source>
        <dbReference type="Proteomes" id="UP000187209"/>
    </source>
</evidence>
<keyword evidence="2" id="KW-1185">Reference proteome</keyword>
<organism evidence="1 2">
    <name type="scientific">Stentor coeruleus</name>
    <dbReference type="NCBI Taxonomy" id="5963"/>
    <lineage>
        <taxon>Eukaryota</taxon>
        <taxon>Sar</taxon>
        <taxon>Alveolata</taxon>
        <taxon>Ciliophora</taxon>
        <taxon>Postciliodesmatophora</taxon>
        <taxon>Heterotrichea</taxon>
        <taxon>Heterotrichida</taxon>
        <taxon>Stentoridae</taxon>
        <taxon>Stentor</taxon>
    </lineage>
</organism>
<sequence length="219" mass="24740">MSKAIQILNFEEQAVGRTIKSSKKRFTWKFILDSISYTIDLHSSKFSGKRSIKINGEIHFQGKKTGKLFHQTIEIGSHSLIIIEVNKSYDLRIDGTSFNLLKKQETFEAPIHNIEKTQTTSKLVSESQEDWEKSAKPYDVIIREGLITTIIEKLPIIPKKTKNRQSAKPTYDGKYMFGTSNPGLSKGNSLGVEEIPKPRTYSSYSPVVTGNSTHSNPFL</sequence>
<dbReference type="Proteomes" id="UP000187209">
    <property type="component" value="Unassembled WGS sequence"/>
</dbReference>
<accession>A0A1R2AWY4</accession>
<name>A0A1R2AWY4_9CILI</name>
<dbReference type="OrthoDB" id="311069at2759"/>